<dbReference type="GO" id="GO:0050568">
    <property type="term" value="F:protein-glutamine glutaminase activity"/>
    <property type="evidence" value="ECO:0007669"/>
    <property type="project" value="UniProtKB-UniRule"/>
</dbReference>
<dbReference type="Gene3D" id="3.40.50.180">
    <property type="entry name" value="Methylesterase CheB, C-terminal domain"/>
    <property type="match status" value="1"/>
</dbReference>
<dbReference type="AlphaFoldDB" id="A0A1T4JJ43"/>
<dbReference type="EMBL" id="FUWM01000003">
    <property type="protein sequence ID" value="SJZ30194.1"/>
    <property type="molecule type" value="Genomic_DNA"/>
</dbReference>
<keyword evidence="4" id="KW-0963">Cytoplasm</keyword>
<dbReference type="EC" id="3.5.1.44" evidence="4"/>
<dbReference type="HAMAP" id="MF_00099">
    <property type="entry name" value="CheB_chemtxs"/>
    <property type="match status" value="1"/>
</dbReference>
<keyword evidence="4 6" id="KW-0597">Phosphoprotein</keyword>
<evidence type="ECO:0000313" key="9">
    <source>
        <dbReference type="EMBL" id="SJZ30194.1"/>
    </source>
</evidence>
<comment type="PTM">
    <text evidence="4">Phosphorylated by CheA. Phosphorylation of the N-terminal regulatory domain activates the methylesterase activity.</text>
</comment>
<dbReference type="EC" id="3.1.1.61" evidence="4"/>
<dbReference type="PROSITE" id="PS50110">
    <property type="entry name" value="RESPONSE_REGULATORY"/>
    <property type="match status" value="1"/>
</dbReference>
<dbReference type="Proteomes" id="UP000190625">
    <property type="component" value="Unassembled WGS sequence"/>
</dbReference>
<dbReference type="NCBIfam" id="NF001965">
    <property type="entry name" value="PRK00742.1"/>
    <property type="match status" value="1"/>
</dbReference>
<evidence type="ECO:0000313" key="10">
    <source>
        <dbReference type="Proteomes" id="UP000190625"/>
    </source>
</evidence>
<gene>
    <name evidence="4" type="primary">cheB</name>
    <name evidence="9" type="ORF">SAMN02745118_00007</name>
</gene>
<dbReference type="GO" id="GO:0006935">
    <property type="term" value="P:chemotaxis"/>
    <property type="evidence" value="ECO:0007669"/>
    <property type="project" value="UniProtKB-UniRule"/>
</dbReference>
<dbReference type="SMART" id="SM00448">
    <property type="entry name" value="REC"/>
    <property type="match status" value="1"/>
</dbReference>
<feature type="domain" description="CheB-type methylesterase" evidence="8">
    <location>
        <begin position="166"/>
        <end position="356"/>
    </location>
</feature>
<comment type="subcellular location">
    <subcellularLocation>
        <location evidence="4">Cytoplasm</location>
    </subcellularLocation>
</comment>
<name>A0A1T4JJ43_9FIRM</name>
<keyword evidence="10" id="KW-1185">Reference proteome</keyword>
<dbReference type="GO" id="GO:0005737">
    <property type="term" value="C:cytoplasm"/>
    <property type="evidence" value="ECO:0007669"/>
    <property type="project" value="UniProtKB-SubCell"/>
</dbReference>
<evidence type="ECO:0000256" key="3">
    <source>
        <dbReference type="ARBA" id="ARBA00048267"/>
    </source>
</evidence>
<feature type="domain" description="Response regulatory" evidence="7">
    <location>
        <begin position="6"/>
        <end position="122"/>
    </location>
</feature>
<dbReference type="Pfam" id="PF00072">
    <property type="entry name" value="Response_reg"/>
    <property type="match status" value="1"/>
</dbReference>
<dbReference type="PANTHER" id="PTHR42872">
    <property type="entry name" value="PROTEIN-GLUTAMATE METHYLESTERASE/PROTEIN-GLUTAMINE GLUTAMINASE"/>
    <property type="match status" value="1"/>
</dbReference>
<dbReference type="GO" id="GO:0008984">
    <property type="term" value="F:protein-glutamate methylesterase activity"/>
    <property type="evidence" value="ECO:0007669"/>
    <property type="project" value="UniProtKB-UniRule"/>
</dbReference>
<dbReference type="SUPFAM" id="SSF52172">
    <property type="entry name" value="CheY-like"/>
    <property type="match status" value="1"/>
</dbReference>
<dbReference type="PROSITE" id="PS50122">
    <property type="entry name" value="CHEB"/>
    <property type="match status" value="1"/>
</dbReference>
<evidence type="ECO:0000256" key="5">
    <source>
        <dbReference type="PROSITE-ProRule" id="PRU00050"/>
    </source>
</evidence>
<dbReference type="SUPFAM" id="SSF52738">
    <property type="entry name" value="Methylesterase CheB, C-terminal domain"/>
    <property type="match status" value="1"/>
</dbReference>
<comment type="catalytic activity">
    <reaction evidence="3 4">
        <text>[protein]-L-glutamate 5-O-methyl ester + H2O = L-glutamyl-[protein] + methanol + H(+)</text>
        <dbReference type="Rhea" id="RHEA:23236"/>
        <dbReference type="Rhea" id="RHEA-COMP:10208"/>
        <dbReference type="Rhea" id="RHEA-COMP:10311"/>
        <dbReference type="ChEBI" id="CHEBI:15377"/>
        <dbReference type="ChEBI" id="CHEBI:15378"/>
        <dbReference type="ChEBI" id="CHEBI:17790"/>
        <dbReference type="ChEBI" id="CHEBI:29973"/>
        <dbReference type="ChEBI" id="CHEBI:82795"/>
        <dbReference type="EC" id="3.1.1.61"/>
    </reaction>
</comment>
<feature type="modified residue" description="4-aspartylphosphate" evidence="4 6">
    <location>
        <position position="56"/>
    </location>
</feature>
<dbReference type="GO" id="GO:0000156">
    <property type="term" value="F:phosphorelay response regulator activity"/>
    <property type="evidence" value="ECO:0007669"/>
    <property type="project" value="InterPro"/>
</dbReference>
<feature type="active site" evidence="4 5">
    <location>
        <position position="178"/>
    </location>
</feature>
<keyword evidence="4 5" id="KW-0145">Chemotaxis</keyword>
<comment type="catalytic activity">
    <reaction evidence="4">
        <text>L-glutaminyl-[protein] + H2O = L-glutamyl-[protein] + NH4(+)</text>
        <dbReference type="Rhea" id="RHEA:16441"/>
        <dbReference type="Rhea" id="RHEA-COMP:10207"/>
        <dbReference type="Rhea" id="RHEA-COMP:10208"/>
        <dbReference type="ChEBI" id="CHEBI:15377"/>
        <dbReference type="ChEBI" id="CHEBI:28938"/>
        <dbReference type="ChEBI" id="CHEBI:29973"/>
        <dbReference type="ChEBI" id="CHEBI:30011"/>
        <dbReference type="EC" id="3.5.1.44"/>
    </reaction>
</comment>
<feature type="active site" evidence="4 5">
    <location>
        <position position="205"/>
    </location>
</feature>
<reference evidence="10" key="1">
    <citation type="submission" date="2017-02" db="EMBL/GenBank/DDBJ databases">
        <authorList>
            <person name="Varghese N."/>
            <person name="Submissions S."/>
        </authorList>
    </citation>
    <scope>NUCLEOTIDE SEQUENCE [LARGE SCALE GENOMIC DNA]</scope>
    <source>
        <strain evidence="10">ATCC BAA-73</strain>
    </source>
</reference>
<protein>
    <recommendedName>
        <fullName evidence="4">Protein-glutamate methylesterase/protein-glutamine glutaminase</fullName>
        <ecNumber evidence="4">3.1.1.61</ecNumber>
        <ecNumber evidence="4">3.5.1.44</ecNumber>
    </recommendedName>
</protein>
<dbReference type="Gene3D" id="3.40.50.2300">
    <property type="match status" value="1"/>
</dbReference>
<evidence type="ECO:0000256" key="4">
    <source>
        <dbReference type="HAMAP-Rule" id="MF_00099"/>
    </source>
</evidence>
<dbReference type="STRING" id="142842.SAMN02745118_00007"/>
<dbReference type="InterPro" id="IPR000673">
    <property type="entry name" value="Sig_transdc_resp-reg_Me-estase"/>
</dbReference>
<dbReference type="InterPro" id="IPR008248">
    <property type="entry name" value="CheB-like"/>
</dbReference>
<sequence length="357" mass="38920">MASEIKVLVVDDSAFMRKMISSMLDIKGIKVIDTARNGKDALNKLKECNPDVITLDVEMPIMNGLEFLHKLMGKKPLPVIMLSSLTEKDSMTTIKALELGAVDFIPKPSGTISLDIDQIENELIKKIKAAAKSTIKRRSINKEGKRNNIINLKNRRKRSLKTSNIINDDEKIIVIGSSTGGPRALKSVISKIPADFNLGILLVQHMPAEFTKSLAKRLNRLSGLEVKEANDGDKIKPGKVLLAPGDYHMLVTKQGKIKLNKDKKVHNIRPAIDLTMESAVQQYGSGVLGVILTGMGKDGTQGLKAIKEAGGYTIAQDKKTSVVYGMPKSAFEAGVVDSVKPLSAISSEIIRLSKKIK</sequence>
<proteinExistence type="inferred from homology"/>
<dbReference type="CDD" id="cd16432">
    <property type="entry name" value="CheB_Rec"/>
    <property type="match status" value="1"/>
</dbReference>
<dbReference type="OrthoDB" id="9793421at2"/>
<comment type="similarity">
    <text evidence="4">Belongs to the CheB family.</text>
</comment>
<accession>A0A1T4JJ43</accession>
<feature type="active site" evidence="4 5">
    <location>
        <position position="298"/>
    </location>
</feature>
<comment type="function">
    <text evidence="4">Involved in chemotaxis. Part of a chemotaxis signal transduction system that modulates chemotaxis in response to various stimuli. Catalyzes the demethylation of specific methylglutamate residues introduced into the chemoreceptors (methyl-accepting chemotaxis proteins or MCP) by CheR. Also mediates the irreversible deamidation of specific glutamine residues to glutamic acid.</text>
</comment>
<dbReference type="InterPro" id="IPR035909">
    <property type="entry name" value="CheB_C"/>
</dbReference>
<dbReference type="InterPro" id="IPR001789">
    <property type="entry name" value="Sig_transdc_resp-reg_receiver"/>
</dbReference>
<evidence type="ECO:0000256" key="1">
    <source>
        <dbReference type="ARBA" id="ARBA00022801"/>
    </source>
</evidence>
<evidence type="ECO:0000259" key="8">
    <source>
        <dbReference type="PROSITE" id="PS50122"/>
    </source>
</evidence>
<keyword evidence="1 4" id="KW-0378">Hydrolase</keyword>
<comment type="function">
    <text evidence="2">May play the central regulatory role in sporulation. It may be an element of the effector pathway responsible for the activation of sporulation genes in response to nutritional stress. Spo0A may act in concert with spo0H (a sigma factor) to control the expression of some genes that are critical to the sporulation process.</text>
</comment>
<dbReference type="InterPro" id="IPR011006">
    <property type="entry name" value="CheY-like_superfamily"/>
</dbReference>
<dbReference type="NCBIfam" id="NF009206">
    <property type="entry name" value="PRK12555.1"/>
    <property type="match status" value="1"/>
</dbReference>
<dbReference type="RefSeq" id="WP_078808551.1">
    <property type="nucleotide sequence ID" value="NZ_FUWM01000003.1"/>
</dbReference>
<evidence type="ECO:0000256" key="2">
    <source>
        <dbReference type="ARBA" id="ARBA00024867"/>
    </source>
</evidence>
<organism evidence="9 10">
    <name type="scientific">Selenihalanaerobacter shriftii</name>
    <dbReference type="NCBI Taxonomy" id="142842"/>
    <lineage>
        <taxon>Bacteria</taxon>
        <taxon>Bacillati</taxon>
        <taxon>Bacillota</taxon>
        <taxon>Clostridia</taxon>
        <taxon>Halanaerobiales</taxon>
        <taxon>Halobacteroidaceae</taxon>
        <taxon>Selenihalanaerobacter</taxon>
    </lineage>
</organism>
<evidence type="ECO:0000256" key="6">
    <source>
        <dbReference type="PROSITE-ProRule" id="PRU00169"/>
    </source>
</evidence>
<dbReference type="PIRSF" id="PIRSF000876">
    <property type="entry name" value="RR_chemtxs_CheB"/>
    <property type="match status" value="1"/>
</dbReference>
<dbReference type="PANTHER" id="PTHR42872:SF3">
    <property type="entry name" value="PROTEIN-GLUTAMATE METHYLESTERASE_PROTEIN-GLUTAMINE GLUTAMINASE 1"/>
    <property type="match status" value="1"/>
</dbReference>
<evidence type="ECO:0000259" key="7">
    <source>
        <dbReference type="PROSITE" id="PS50110"/>
    </source>
</evidence>
<comment type="domain">
    <text evidence="4">Contains a C-terminal catalytic domain, and an N-terminal region which modulates catalytic activity.</text>
</comment>
<dbReference type="CDD" id="cd17541">
    <property type="entry name" value="REC_CheB-like"/>
    <property type="match status" value="1"/>
</dbReference>
<dbReference type="Pfam" id="PF01339">
    <property type="entry name" value="CheB_methylest"/>
    <property type="match status" value="1"/>
</dbReference>